<evidence type="ECO:0000256" key="1">
    <source>
        <dbReference type="SAM" id="SignalP"/>
    </source>
</evidence>
<name>A0AAW0AJA0_9AGAR</name>
<organism evidence="2 3">
    <name type="scientific">Favolaschia claudopus</name>
    <dbReference type="NCBI Taxonomy" id="2862362"/>
    <lineage>
        <taxon>Eukaryota</taxon>
        <taxon>Fungi</taxon>
        <taxon>Dikarya</taxon>
        <taxon>Basidiomycota</taxon>
        <taxon>Agaricomycotina</taxon>
        <taxon>Agaricomycetes</taxon>
        <taxon>Agaricomycetidae</taxon>
        <taxon>Agaricales</taxon>
        <taxon>Marasmiineae</taxon>
        <taxon>Mycenaceae</taxon>
        <taxon>Favolaschia</taxon>
    </lineage>
</organism>
<proteinExistence type="predicted"/>
<comment type="caution">
    <text evidence="2">The sequence shown here is derived from an EMBL/GenBank/DDBJ whole genome shotgun (WGS) entry which is preliminary data.</text>
</comment>
<feature type="chain" id="PRO_5043821828" evidence="1">
    <location>
        <begin position="22"/>
        <end position="233"/>
    </location>
</feature>
<keyword evidence="3" id="KW-1185">Reference proteome</keyword>
<accession>A0AAW0AJA0</accession>
<gene>
    <name evidence="2" type="ORF">R3P38DRAFT_3279324</name>
</gene>
<feature type="signal peptide" evidence="1">
    <location>
        <begin position="1"/>
        <end position="21"/>
    </location>
</feature>
<evidence type="ECO:0000313" key="2">
    <source>
        <dbReference type="EMBL" id="KAK7012819.1"/>
    </source>
</evidence>
<evidence type="ECO:0000313" key="3">
    <source>
        <dbReference type="Proteomes" id="UP001362999"/>
    </source>
</evidence>
<keyword evidence="1" id="KW-0732">Signal</keyword>
<dbReference type="Proteomes" id="UP001362999">
    <property type="component" value="Unassembled WGS sequence"/>
</dbReference>
<protein>
    <submittedName>
        <fullName evidence="2">Uncharacterized protein</fullName>
    </submittedName>
</protein>
<dbReference type="AlphaFoldDB" id="A0AAW0AJA0"/>
<reference evidence="2 3" key="1">
    <citation type="journal article" date="2024" name="J Genomics">
        <title>Draft genome sequencing and assembly of Favolaschia claudopus CIRM-BRFM 2984 isolated from oak limbs.</title>
        <authorList>
            <person name="Navarro D."/>
            <person name="Drula E."/>
            <person name="Chaduli D."/>
            <person name="Cazenave R."/>
            <person name="Ahrendt S."/>
            <person name="Wang J."/>
            <person name="Lipzen A."/>
            <person name="Daum C."/>
            <person name="Barry K."/>
            <person name="Grigoriev I.V."/>
            <person name="Favel A."/>
            <person name="Rosso M.N."/>
            <person name="Martin F."/>
        </authorList>
    </citation>
    <scope>NUCLEOTIDE SEQUENCE [LARGE SCALE GENOMIC DNA]</scope>
    <source>
        <strain evidence="2 3">CIRM-BRFM 2984</strain>
    </source>
</reference>
<sequence>MKTYISLALVGIVSILDIVTAAPIDIASEGAIPSVAAAASAAVFTASSAGEAVATTPSAVLSSPYSPTPPPAIGLPPSESLPPLHRTPPLLPPTPDFVSVTGNRVDVVSYSTNNLIAFLRRNYVERASSAAADAPAHTTPSEDNVNQLTHFVGEVVVALEMLPRAVINTAADDVISLSEVFAAFEDTINQLSTPVPTSVATSLKALVPVLSNYSNVPGNGLSAARMASKIAGW</sequence>
<dbReference type="EMBL" id="JAWWNJ010000063">
    <property type="protein sequence ID" value="KAK7012819.1"/>
    <property type="molecule type" value="Genomic_DNA"/>
</dbReference>